<evidence type="ECO:0000259" key="9">
    <source>
        <dbReference type="Pfam" id="PF04239"/>
    </source>
</evidence>
<evidence type="ECO:0000313" key="10">
    <source>
        <dbReference type="EMBL" id="MED5020491.1"/>
    </source>
</evidence>
<dbReference type="Proteomes" id="UP001343257">
    <property type="component" value="Unassembled WGS sequence"/>
</dbReference>
<dbReference type="PANTHER" id="PTHR34582:SF6">
    <property type="entry name" value="UPF0702 TRANSMEMBRANE PROTEIN YCAP"/>
    <property type="match status" value="1"/>
</dbReference>
<feature type="region of interest" description="Disordered" evidence="7">
    <location>
        <begin position="200"/>
        <end position="225"/>
    </location>
</feature>
<evidence type="ECO:0000313" key="11">
    <source>
        <dbReference type="Proteomes" id="UP001343257"/>
    </source>
</evidence>
<dbReference type="InterPro" id="IPR007353">
    <property type="entry name" value="DUF421"/>
</dbReference>
<sequence>MASHILIHVFRTVLMYFVIYLTLRIMGKREIGKLSIFDLVISIMIAEIGVFVLEDIKRPIYDGIFPMATLVIIQITIAFISLKSRKARLLFEGKPSILVSGGKLHRDEMKKQRYNLDDLLLQLRGQNIENIADVEFAILENSGQLTVIPKSESTDSPGGQQAANPSPSHSKAAQGAAQQTSPSQRQPVTLLGMKAEGNIKSAGSRGQMQGSKQSKEQELTGPYQAAKSRLNKKKILVPAGKFSYGVLPVPLIMDGKVQDDNLQRLHKNRFWLKNQIQEQGVKDFKDVFLCSIDHKGKIYVDRK</sequence>
<gene>
    <name evidence="10" type="ORF">P9847_24855</name>
</gene>
<keyword evidence="5 8" id="KW-1133">Transmembrane helix</keyword>
<dbReference type="EMBL" id="JARTLD010000068">
    <property type="protein sequence ID" value="MED5020491.1"/>
    <property type="molecule type" value="Genomic_DNA"/>
</dbReference>
<dbReference type="RefSeq" id="WP_328281937.1">
    <property type="nucleotide sequence ID" value="NZ_JARTLD010000068.1"/>
</dbReference>
<name>A0ABU6Q038_9BACL</name>
<dbReference type="Pfam" id="PF04239">
    <property type="entry name" value="DUF421"/>
    <property type="match status" value="1"/>
</dbReference>
<evidence type="ECO:0000256" key="8">
    <source>
        <dbReference type="SAM" id="Phobius"/>
    </source>
</evidence>
<feature type="compositionally biased region" description="Polar residues" evidence="7">
    <location>
        <begin position="154"/>
        <end position="187"/>
    </location>
</feature>
<keyword evidence="4 8" id="KW-0812">Transmembrane</keyword>
<evidence type="ECO:0000256" key="1">
    <source>
        <dbReference type="ARBA" id="ARBA00004651"/>
    </source>
</evidence>
<organism evidence="10 11">
    <name type="scientific">Paenibacillus chibensis</name>
    <dbReference type="NCBI Taxonomy" id="59846"/>
    <lineage>
        <taxon>Bacteria</taxon>
        <taxon>Bacillati</taxon>
        <taxon>Bacillota</taxon>
        <taxon>Bacilli</taxon>
        <taxon>Bacillales</taxon>
        <taxon>Paenibacillaceae</taxon>
        <taxon>Paenibacillus</taxon>
    </lineage>
</organism>
<dbReference type="Gene3D" id="3.30.240.20">
    <property type="entry name" value="bsu07140 like domains"/>
    <property type="match status" value="2"/>
</dbReference>
<keyword evidence="6 8" id="KW-0472">Membrane</keyword>
<comment type="subcellular location">
    <subcellularLocation>
        <location evidence="1">Cell membrane</location>
        <topology evidence="1">Multi-pass membrane protein</topology>
    </subcellularLocation>
</comment>
<evidence type="ECO:0000256" key="5">
    <source>
        <dbReference type="ARBA" id="ARBA00022989"/>
    </source>
</evidence>
<comment type="similarity">
    <text evidence="2">Belongs to the UPF0702 family.</text>
</comment>
<reference evidence="10 11" key="1">
    <citation type="submission" date="2023-03" db="EMBL/GenBank/DDBJ databases">
        <title>Bacillus Genome Sequencing.</title>
        <authorList>
            <person name="Dunlap C."/>
        </authorList>
    </citation>
    <scope>NUCLEOTIDE SEQUENCE [LARGE SCALE GENOMIC DNA]</scope>
    <source>
        <strain evidence="10 11">NRS-52</strain>
    </source>
</reference>
<feature type="transmembrane region" description="Helical" evidence="8">
    <location>
        <begin position="64"/>
        <end position="82"/>
    </location>
</feature>
<evidence type="ECO:0000256" key="7">
    <source>
        <dbReference type="SAM" id="MobiDB-lite"/>
    </source>
</evidence>
<comment type="caution">
    <text evidence="10">The sequence shown here is derived from an EMBL/GenBank/DDBJ whole genome shotgun (WGS) entry which is preliminary data.</text>
</comment>
<proteinExistence type="inferred from homology"/>
<accession>A0ABU6Q038</accession>
<evidence type="ECO:0000256" key="2">
    <source>
        <dbReference type="ARBA" id="ARBA00006448"/>
    </source>
</evidence>
<feature type="domain" description="YetF C-terminal" evidence="9">
    <location>
        <begin position="83"/>
        <end position="292"/>
    </location>
</feature>
<feature type="region of interest" description="Disordered" evidence="7">
    <location>
        <begin position="148"/>
        <end position="187"/>
    </location>
</feature>
<feature type="transmembrane region" description="Helical" evidence="8">
    <location>
        <begin position="6"/>
        <end position="23"/>
    </location>
</feature>
<evidence type="ECO:0000256" key="3">
    <source>
        <dbReference type="ARBA" id="ARBA00022475"/>
    </source>
</evidence>
<keyword evidence="11" id="KW-1185">Reference proteome</keyword>
<protein>
    <submittedName>
        <fullName evidence="10">DUF421 domain-containing protein</fullName>
    </submittedName>
</protein>
<evidence type="ECO:0000256" key="6">
    <source>
        <dbReference type="ARBA" id="ARBA00023136"/>
    </source>
</evidence>
<evidence type="ECO:0000256" key="4">
    <source>
        <dbReference type="ARBA" id="ARBA00022692"/>
    </source>
</evidence>
<feature type="transmembrane region" description="Helical" evidence="8">
    <location>
        <begin position="35"/>
        <end position="52"/>
    </location>
</feature>
<dbReference type="PANTHER" id="PTHR34582">
    <property type="entry name" value="UPF0702 TRANSMEMBRANE PROTEIN YCAP"/>
    <property type="match status" value="1"/>
</dbReference>
<dbReference type="InterPro" id="IPR023090">
    <property type="entry name" value="UPF0702_alpha/beta_dom_sf"/>
</dbReference>
<keyword evidence="3" id="KW-1003">Cell membrane</keyword>